<dbReference type="Pfam" id="PF20611">
    <property type="entry name" value="DUF6801"/>
    <property type="match status" value="1"/>
</dbReference>
<evidence type="ECO:0000313" key="4">
    <source>
        <dbReference type="EMBL" id="BBC35362.1"/>
    </source>
</evidence>
<name>A0ABM8HLQ6_9ACTN</name>
<keyword evidence="2" id="KW-0812">Transmembrane</keyword>
<keyword evidence="5" id="KW-1185">Reference proteome</keyword>
<dbReference type="RefSeq" id="WP_286255592.1">
    <property type="nucleotide sequence ID" value="NZ_AP018448.1"/>
</dbReference>
<evidence type="ECO:0000256" key="1">
    <source>
        <dbReference type="SAM" id="MobiDB-lite"/>
    </source>
</evidence>
<feature type="transmembrane region" description="Helical" evidence="2">
    <location>
        <begin position="286"/>
        <end position="307"/>
    </location>
</feature>
<keyword evidence="2" id="KW-1133">Transmembrane helix</keyword>
<evidence type="ECO:0000259" key="3">
    <source>
        <dbReference type="Pfam" id="PF20611"/>
    </source>
</evidence>
<gene>
    <name evidence="4" type="ORF">SGFS_066560</name>
</gene>
<accession>A0ABM8HLQ6</accession>
<dbReference type="Proteomes" id="UP001321542">
    <property type="component" value="Chromosome"/>
</dbReference>
<organism evidence="4 5">
    <name type="scientific">Streptomyces graminofaciens</name>
    <dbReference type="NCBI Taxonomy" id="68212"/>
    <lineage>
        <taxon>Bacteria</taxon>
        <taxon>Bacillati</taxon>
        <taxon>Actinomycetota</taxon>
        <taxon>Actinomycetes</taxon>
        <taxon>Kitasatosporales</taxon>
        <taxon>Streptomycetaceae</taxon>
        <taxon>Streptomyces</taxon>
    </lineage>
</organism>
<proteinExistence type="predicted"/>
<feature type="region of interest" description="Disordered" evidence="1">
    <location>
        <begin position="180"/>
        <end position="282"/>
    </location>
</feature>
<dbReference type="EMBL" id="AP018448">
    <property type="protein sequence ID" value="BBC35362.1"/>
    <property type="molecule type" value="Genomic_DNA"/>
</dbReference>
<evidence type="ECO:0000313" key="5">
    <source>
        <dbReference type="Proteomes" id="UP001321542"/>
    </source>
</evidence>
<keyword evidence="2" id="KW-0472">Membrane</keyword>
<dbReference type="InterPro" id="IPR046542">
    <property type="entry name" value="DUF6801"/>
</dbReference>
<feature type="domain" description="DUF6801" evidence="3">
    <location>
        <begin position="25"/>
        <end position="179"/>
    </location>
</feature>
<evidence type="ECO:0000256" key="2">
    <source>
        <dbReference type="SAM" id="Phobius"/>
    </source>
</evidence>
<feature type="compositionally biased region" description="Low complexity" evidence="1">
    <location>
        <begin position="182"/>
        <end position="198"/>
    </location>
</feature>
<reference evidence="4 5" key="2">
    <citation type="journal article" date="2023" name="ChemBioChem">
        <title>Acyltransferase Domain Exchange between Two Independent Type I Polyketide Synthases in the Same Producer Strain of Macrolide Antibiotics.</title>
        <authorList>
            <person name="Kudo F."/>
            <person name="Kishikawa K."/>
            <person name="Tsuboi K."/>
            <person name="Kido T."/>
            <person name="Usui T."/>
            <person name="Hashimoto J."/>
            <person name="Shin-Ya K."/>
            <person name="Miyanaga A."/>
            <person name="Eguchi T."/>
        </authorList>
    </citation>
    <scope>NUCLEOTIDE SEQUENCE [LARGE SCALE GENOMIC DNA]</scope>
    <source>
        <strain evidence="4 5">A-8890</strain>
    </source>
</reference>
<protein>
    <recommendedName>
        <fullName evidence="3">DUF6801 domain-containing protein</fullName>
    </recommendedName>
</protein>
<feature type="compositionally biased region" description="Low complexity" evidence="1">
    <location>
        <begin position="226"/>
        <end position="269"/>
    </location>
</feature>
<reference evidence="4 5" key="1">
    <citation type="journal article" date="2010" name="ChemBioChem">
        <title>Cloning and characterization of the biosynthetic gene cluster of 16-membered macrolide antibiotic FD-891: involvement of a dual functional cytochrome P450 monooxygenase catalyzing epoxidation and hydroxylation.</title>
        <authorList>
            <person name="Kudo F."/>
            <person name="Motegi A."/>
            <person name="Mizoue K."/>
            <person name="Eguchi T."/>
        </authorList>
    </citation>
    <scope>NUCLEOTIDE SEQUENCE [LARGE SCALE GENOMIC DNA]</scope>
    <source>
        <strain evidence="4 5">A-8890</strain>
    </source>
</reference>
<sequence>MALAGSTGLFGAGSASADPAPRSLRYTCPFPLIGDQPMTASVVWNASDTHVVGKATPRMPIDTTAKVGADVTNTLRVVGARTVEGTADVHAVVAAPEGRIPVKVTLRVPRTAVPESGPLTVPANGTIPSLTFRRPGPAKIVVGAIDLHLTPRDGDGDETLAGKVDTSCDLNGGQDGVLASFTVVRPPTRPSPTASGTAKEPDESGTPGKSKPPGASRAPGTADPEASGSASGSASSSAAASASASTEVRAPSGSPSGTASASASLSGAPDVTSPDASATGGTDFAAPLRAIAAFLAVSAAAVGAGWWGRRRRRAEGRDD</sequence>